<dbReference type="Proteomes" id="UP000321249">
    <property type="component" value="Unassembled WGS sequence"/>
</dbReference>
<sequence>MGARYGHKRPRSYKTAAKVRDGLAGLNLPDGTTRPYRPVPADFRDAYIRMGWDGIDEYFGTNWRVIRRWIELVGRDELIAARAAYVEEQRAIRRERRNRLTAVKMARAEG</sequence>
<dbReference type="OrthoDB" id="7584863at2"/>
<organism evidence="1 2">
    <name type="scientific">Allosphingosinicella ginsenosidimutans</name>
    <dbReference type="NCBI Taxonomy" id="1176539"/>
    <lineage>
        <taxon>Bacteria</taxon>
        <taxon>Pseudomonadati</taxon>
        <taxon>Pseudomonadota</taxon>
        <taxon>Alphaproteobacteria</taxon>
        <taxon>Sphingomonadales</taxon>
        <taxon>Sphingomonadaceae</taxon>
        <taxon>Allosphingosinicella</taxon>
    </lineage>
</organism>
<dbReference type="EMBL" id="VOQQ01000001">
    <property type="protein sequence ID" value="TXC63690.1"/>
    <property type="molecule type" value="Genomic_DNA"/>
</dbReference>
<name>A0A5C6TUA1_9SPHN</name>
<accession>A0A5C6TUA1</accession>
<evidence type="ECO:0000313" key="1">
    <source>
        <dbReference type="EMBL" id="TXC63690.1"/>
    </source>
</evidence>
<keyword evidence="2" id="KW-1185">Reference proteome</keyword>
<evidence type="ECO:0000313" key="2">
    <source>
        <dbReference type="Proteomes" id="UP000321249"/>
    </source>
</evidence>
<comment type="caution">
    <text evidence="1">The sequence shown here is derived from an EMBL/GenBank/DDBJ whole genome shotgun (WGS) entry which is preliminary data.</text>
</comment>
<dbReference type="RefSeq" id="WP_147043096.1">
    <property type="nucleotide sequence ID" value="NZ_BAABIR010000004.1"/>
</dbReference>
<proteinExistence type="predicted"/>
<dbReference type="AlphaFoldDB" id="A0A5C6TUA1"/>
<protein>
    <submittedName>
        <fullName evidence="1">Uncharacterized protein</fullName>
    </submittedName>
</protein>
<gene>
    <name evidence="1" type="ORF">FRZ32_08485</name>
</gene>
<reference evidence="1 2" key="1">
    <citation type="journal article" date="2015" name="J. Microbiol.">
        <title>Sphingosinicella ginsenosidimutans sp. nov., with ginsenoside converting activity.</title>
        <authorList>
            <person name="Kim J.K."/>
            <person name="Kang M.S."/>
            <person name="Park S.C."/>
            <person name="Kim K.M."/>
            <person name="Choi K."/>
            <person name="Yoon M.H."/>
            <person name="Im W.T."/>
        </authorList>
    </citation>
    <scope>NUCLEOTIDE SEQUENCE [LARGE SCALE GENOMIC DNA]</scope>
    <source>
        <strain evidence="1 2">BS-11</strain>
    </source>
</reference>